<dbReference type="Pfam" id="PF11751">
    <property type="entry name" value="PorP_SprF"/>
    <property type="match status" value="1"/>
</dbReference>
<dbReference type="OrthoDB" id="1320396at2"/>
<dbReference type="EMBL" id="FNRF01000008">
    <property type="protein sequence ID" value="SEA93936.1"/>
    <property type="molecule type" value="Genomic_DNA"/>
</dbReference>
<evidence type="ECO:0000313" key="1">
    <source>
        <dbReference type="EMBL" id="SEA93936.1"/>
    </source>
</evidence>
<dbReference type="Proteomes" id="UP000182257">
    <property type="component" value="Unassembled WGS sequence"/>
</dbReference>
<dbReference type="NCBIfam" id="TIGR03519">
    <property type="entry name" value="T9SS_PorP_fam"/>
    <property type="match status" value="1"/>
</dbReference>
<dbReference type="InterPro" id="IPR019861">
    <property type="entry name" value="PorP/SprF_Bacteroidetes"/>
</dbReference>
<dbReference type="RefSeq" id="WP_074762345.1">
    <property type="nucleotide sequence ID" value="NZ_FNRF01000008.1"/>
</dbReference>
<reference evidence="1 2" key="1">
    <citation type="submission" date="2016-10" db="EMBL/GenBank/DDBJ databases">
        <authorList>
            <person name="de Groot N.N."/>
        </authorList>
    </citation>
    <scope>NUCLEOTIDE SEQUENCE [LARGE SCALE GENOMIC DNA]</scope>
    <source>
        <strain evidence="1 2">D31d</strain>
    </source>
</reference>
<dbReference type="AlphaFoldDB" id="A0A1H4F9B4"/>
<proteinExistence type="predicted"/>
<gene>
    <name evidence="1" type="ORF">SAMN05216462_3187</name>
</gene>
<evidence type="ECO:0000313" key="2">
    <source>
        <dbReference type="Proteomes" id="UP000182257"/>
    </source>
</evidence>
<protein>
    <submittedName>
        <fullName evidence="1">Type IX secretion system membrane protein, PorP/SprF family</fullName>
    </submittedName>
</protein>
<accession>A0A1H4F9B4</accession>
<organism evidence="1 2">
    <name type="scientific">Xylanibacter ruminicola</name>
    <name type="common">Prevotella ruminicola</name>
    <dbReference type="NCBI Taxonomy" id="839"/>
    <lineage>
        <taxon>Bacteria</taxon>
        <taxon>Pseudomonadati</taxon>
        <taxon>Bacteroidota</taxon>
        <taxon>Bacteroidia</taxon>
        <taxon>Bacteroidales</taxon>
        <taxon>Prevotellaceae</taxon>
        <taxon>Xylanibacter</taxon>
    </lineage>
</organism>
<name>A0A1H4F9B4_XYLRU</name>
<sequence length="312" mass="34417">MKRFIIAIVGLWIVVAAVRAQYDVSFAHYWAMEPSFNPAAVGKEAKLNVTGAYALQMAGFEHNPKTMYAAADMQLYGLGTYHGVGVQLQNDDIGLFSHKRLAVQYAYQRRVVKGKLSVGVQLGMLGETFDGSKAEMPEDGSDPILSSSSINGSGLDVSAGIYYQARNWYMGASVLHLNNPVVTLGETSELSIDASYYFTAGYNIQLNHPFFKIQTSVLGRTDGVAWRADVTGRVRYEHDKKLLYAGLSYSPTNSVTVLVGGRWHGIHLGYSYECYTSAINVGNGSHELFVGYETELNLYKKGRNLHKSIRLL</sequence>